<proteinExistence type="predicted"/>
<dbReference type="AlphaFoldDB" id="A0A090F372"/>
<name>A0A090F372_MESPL</name>
<reference evidence="1 2" key="1">
    <citation type="submission" date="2014-08" db="EMBL/GenBank/DDBJ databases">
        <authorList>
            <person name="Moulin Lionel"/>
        </authorList>
    </citation>
    <scope>NUCLEOTIDE SEQUENCE [LARGE SCALE GENOMIC DNA]</scope>
</reference>
<protein>
    <submittedName>
        <fullName evidence="1">Uncharacterized protein</fullName>
    </submittedName>
</protein>
<dbReference type="Proteomes" id="UP000046373">
    <property type="component" value="Unassembled WGS sequence"/>
</dbReference>
<sequence>MKVKEGSGLDYRSAGKFAGAALEKETTPLLADMRALVVTHTFPFKYGRASASVPGGKHL</sequence>
<evidence type="ECO:0000313" key="1">
    <source>
        <dbReference type="EMBL" id="CDX38198.1"/>
    </source>
</evidence>
<organism evidence="1 2">
    <name type="scientific">Mesorhizobium plurifarium</name>
    <dbReference type="NCBI Taxonomy" id="69974"/>
    <lineage>
        <taxon>Bacteria</taxon>
        <taxon>Pseudomonadati</taxon>
        <taxon>Pseudomonadota</taxon>
        <taxon>Alphaproteobacteria</taxon>
        <taxon>Hyphomicrobiales</taxon>
        <taxon>Phyllobacteriaceae</taxon>
        <taxon>Mesorhizobium</taxon>
    </lineage>
</organism>
<gene>
    <name evidence="1" type="ORF">MPLDJ20_220088</name>
</gene>
<dbReference type="EMBL" id="CCNB01000015">
    <property type="protein sequence ID" value="CDX38198.1"/>
    <property type="molecule type" value="Genomic_DNA"/>
</dbReference>
<evidence type="ECO:0000313" key="2">
    <source>
        <dbReference type="Proteomes" id="UP000046373"/>
    </source>
</evidence>
<accession>A0A090F372</accession>